<keyword evidence="3" id="KW-1185">Reference proteome</keyword>
<proteinExistence type="predicted"/>
<evidence type="ECO:0000313" key="2">
    <source>
        <dbReference type="EMBL" id="KAF7139044.1"/>
    </source>
</evidence>
<comment type="caution">
    <text evidence="2">The sequence shown here is derived from an EMBL/GenBank/DDBJ whole genome shotgun (WGS) entry which is preliminary data.</text>
</comment>
<accession>A0A834GRQ5</accession>
<dbReference type="EMBL" id="WJXA01000007">
    <property type="protein sequence ID" value="KAF7139044.1"/>
    <property type="molecule type" value="Genomic_DNA"/>
</dbReference>
<evidence type="ECO:0000256" key="1">
    <source>
        <dbReference type="SAM" id="MobiDB-lite"/>
    </source>
</evidence>
<organism evidence="2 3">
    <name type="scientific">Rhododendron simsii</name>
    <name type="common">Sims's rhododendron</name>
    <dbReference type="NCBI Taxonomy" id="118357"/>
    <lineage>
        <taxon>Eukaryota</taxon>
        <taxon>Viridiplantae</taxon>
        <taxon>Streptophyta</taxon>
        <taxon>Embryophyta</taxon>
        <taxon>Tracheophyta</taxon>
        <taxon>Spermatophyta</taxon>
        <taxon>Magnoliopsida</taxon>
        <taxon>eudicotyledons</taxon>
        <taxon>Gunneridae</taxon>
        <taxon>Pentapetalae</taxon>
        <taxon>asterids</taxon>
        <taxon>Ericales</taxon>
        <taxon>Ericaceae</taxon>
        <taxon>Ericoideae</taxon>
        <taxon>Rhodoreae</taxon>
        <taxon>Rhododendron</taxon>
    </lineage>
</organism>
<feature type="region of interest" description="Disordered" evidence="1">
    <location>
        <begin position="67"/>
        <end position="87"/>
    </location>
</feature>
<gene>
    <name evidence="2" type="ORF">RHSIM_Rhsim07G0224000</name>
</gene>
<dbReference type="AlphaFoldDB" id="A0A834GRQ5"/>
<reference evidence="2" key="1">
    <citation type="submission" date="2019-11" db="EMBL/GenBank/DDBJ databases">
        <authorList>
            <person name="Liu Y."/>
            <person name="Hou J."/>
            <person name="Li T.-Q."/>
            <person name="Guan C.-H."/>
            <person name="Wu X."/>
            <person name="Wu H.-Z."/>
            <person name="Ling F."/>
            <person name="Zhang R."/>
            <person name="Shi X.-G."/>
            <person name="Ren J.-P."/>
            <person name="Chen E.-F."/>
            <person name="Sun J.-M."/>
        </authorList>
    </citation>
    <scope>NUCLEOTIDE SEQUENCE</scope>
    <source>
        <strain evidence="2">Adult_tree_wgs_1</strain>
        <tissue evidence="2">Leaves</tissue>
    </source>
</reference>
<evidence type="ECO:0000313" key="3">
    <source>
        <dbReference type="Proteomes" id="UP000626092"/>
    </source>
</evidence>
<feature type="compositionally biased region" description="Polar residues" evidence="1">
    <location>
        <begin position="78"/>
        <end position="87"/>
    </location>
</feature>
<sequence length="87" mass="9153">MSKFLTSSISSFFTDSSIELFPDGIDAGRLSELSHPTIPEVSVLPIDLAPHFGESSSAETVTPSVILIDHSTDPPHGESSSAETPTP</sequence>
<dbReference type="Proteomes" id="UP000626092">
    <property type="component" value="Unassembled WGS sequence"/>
</dbReference>
<protein>
    <submittedName>
        <fullName evidence="2">Uncharacterized protein</fullName>
    </submittedName>
</protein>
<name>A0A834GRQ5_RHOSS</name>